<proteinExistence type="predicted"/>
<name>A0A811BM62_9VIRU</name>
<dbReference type="EMBL" id="LC625835">
    <property type="protein sequence ID" value="BCU02863.1"/>
    <property type="molecule type" value="Genomic_DNA"/>
</dbReference>
<organism evidence="1 2">
    <name type="scientific">Pandoravirus japonicus</name>
    <dbReference type="NCBI Taxonomy" id="2823154"/>
    <lineage>
        <taxon>Viruses</taxon>
        <taxon>Pandoravirus</taxon>
    </lineage>
</organism>
<dbReference type="Proteomes" id="UP001253637">
    <property type="component" value="Segment"/>
</dbReference>
<sequence>MCASCVQGARHSFRLSFAQRGKQKREDLRNNGVAFDQKKVWCFRSIWQTDDGAVVKGCMKKNTPKKRMGHHRHRRP</sequence>
<accession>A0A811BM62</accession>
<protein>
    <submittedName>
        <fullName evidence="1">Uncharacterized protein</fullName>
    </submittedName>
</protein>
<evidence type="ECO:0000313" key="2">
    <source>
        <dbReference type="Proteomes" id="UP001253637"/>
    </source>
</evidence>
<evidence type="ECO:0000313" key="1">
    <source>
        <dbReference type="EMBL" id="BCU02863.1"/>
    </source>
</evidence>
<reference evidence="1" key="1">
    <citation type="submission" date="2021-04" db="EMBL/GenBank/DDBJ databases">
        <title>Draft Genome Sequence of Pandoravirus japonicus, Isolated from the Sabaishi River of Niigata, Japan.</title>
        <authorList>
            <person name="Hosokawa N."/>
            <person name="Takahashi H."/>
            <person name="Aoki K."/>
            <person name="Takemura M."/>
        </authorList>
    </citation>
    <scope>NUCLEOTIDE SEQUENCE</scope>
</reference>